<accession>A0ABU2H712</accession>
<dbReference type="Pfam" id="PF00528">
    <property type="entry name" value="BPD_transp_1"/>
    <property type="match status" value="1"/>
</dbReference>
<keyword evidence="6 9" id="KW-0812">Transmembrane</keyword>
<evidence type="ECO:0000256" key="2">
    <source>
        <dbReference type="ARBA" id="ARBA00007069"/>
    </source>
</evidence>
<feature type="transmembrane region" description="Helical" evidence="9">
    <location>
        <begin position="212"/>
        <end position="231"/>
    </location>
</feature>
<keyword evidence="3 9" id="KW-0813">Transport</keyword>
<evidence type="ECO:0000256" key="6">
    <source>
        <dbReference type="ARBA" id="ARBA00022692"/>
    </source>
</evidence>
<feature type="transmembrane region" description="Helical" evidence="9">
    <location>
        <begin position="362"/>
        <end position="387"/>
    </location>
</feature>
<organism evidence="11 12">
    <name type="scientific">Lipingzhangella rawalii</name>
    <dbReference type="NCBI Taxonomy" id="2055835"/>
    <lineage>
        <taxon>Bacteria</taxon>
        <taxon>Bacillati</taxon>
        <taxon>Actinomycetota</taxon>
        <taxon>Actinomycetes</taxon>
        <taxon>Streptosporangiales</taxon>
        <taxon>Nocardiopsidaceae</taxon>
        <taxon>Lipingzhangella</taxon>
    </lineage>
</organism>
<name>A0ABU2H712_9ACTN</name>
<evidence type="ECO:0000256" key="3">
    <source>
        <dbReference type="ARBA" id="ARBA00022448"/>
    </source>
</evidence>
<dbReference type="PANTHER" id="PTHR30425">
    <property type="entry name" value="PHOSPHATE TRANSPORT SYSTEM PERMEASE PROTEIN PST"/>
    <property type="match status" value="1"/>
</dbReference>
<dbReference type="Proteomes" id="UP001250214">
    <property type="component" value="Unassembled WGS sequence"/>
</dbReference>
<reference evidence="12" key="1">
    <citation type="submission" date="2023-07" db="EMBL/GenBank/DDBJ databases">
        <title>Novel species in the genus Lipingzhangella isolated from Sambhar Salt Lake.</title>
        <authorList>
            <person name="Jiya N."/>
            <person name="Kajale S."/>
            <person name="Sharma A."/>
        </authorList>
    </citation>
    <scope>NUCLEOTIDE SEQUENCE [LARGE SCALE GENOMIC DNA]</scope>
    <source>
        <strain evidence="12">LS1_29</strain>
    </source>
</reference>
<keyword evidence="5" id="KW-0592">Phosphate transport</keyword>
<feature type="transmembrane region" description="Helical" evidence="9">
    <location>
        <begin position="172"/>
        <end position="191"/>
    </location>
</feature>
<dbReference type="SUPFAM" id="SSF161098">
    <property type="entry name" value="MetI-like"/>
    <property type="match status" value="2"/>
</dbReference>
<feature type="transmembrane region" description="Helical" evidence="9">
    <location>
        <begin position="27"/>
        <end position="48"/>
    </location>
</feature>
<comment type="subcellular location">
    <subcellularLocation>
        <location evidence="1 9">Cell membrane</location>
        <topology evidence="1 9">Multi-pass membrane protein</topology>
    </subcellularLocation>
</comment>
<dbReference type="PANTHER" id="PTHR30425:SF1">
    <property type="entry name" value="PHOSPHATE TRANSPORT SYSTEM PERMEASE PROTEIN PSTC"/>
    <property type="match status" value="1"/>
</dbReference>
<protein>
    <submittedName>
        <fullName evidence="11">ABC transporter permease subunit</fullName>
    </submittedName>
</protein>
<feature type="transmembrane region" description="Helical" evidence="9">
    <location>
        <begin position="251"/>
        <end position="273"/>
    </location>
</feature>
<keyword evidence="12" id="KW-1185">Reference proteome</keyword>
<dbReference type="Gene3D" id="1.10.3720.10">
    <property type="entry name" value="MetI-like"/>
    <property type="match status" value="2"/>
</dbReference>
<evidence type="ECO:0000256" key="1">
    <source>
        <dbReference type="ARBA" id="ARBA00004651"/>
    </source>
</evidence>
<evidence type="ECO:0000259" key="10">
    <source>
        <dbReference type="PROSITE" id="PS50928"/>
    </source>
</evidence>
<evidence type="ECO:0000256" key="7">
    <source>
        <dbReference type="ARBA" id="ARBA00022989"/>
    </source>
</evidence>
<dbReference type="EMBL" id="JAVLVT010000005">
    <property type="protein sequence ID" value="MDS1271102.1"/>
    <property type="molecule type" value="Genomic_DNA"/>
</dbReference>
<proteinExistence type="inferred from homology"/>
<dbReference type="InterPro" id="IPR035906">
    <property type="entry name" value="MetI-like_sf"/>
</dbReference>
<evidence type="ECO:0000313" key="11">
    <source>
        <dbReference type="EMBL" id="MDS1271102.1"/>
    </source>
</evidence>
<sequence>MSPEVQSNTPPPAGLRATGRGRFADPIFRWSVTVAACTVFVVLALMVLRTTQDAWPIFRSEGFFGFLLGDQWSSGTSRVEVTGEYGALPFIYGTLVTSAIAIALALPLAILTALYITQLAPQRLRNTLSYTVEMLAAIPSVVFGLWGLWFFLPVFLRPLQEFLSSHNHVASFLVLLLVTAPFVAYLTRALARRVWSWSTHLRGRTPADGPGGVPLRALTLVVLAVYTGLLWLRVSDGMTLFHGQVYGFSYLSAGVVLAVMILPIMTAIIREVIAVHAVDHQHAAYAMGATRHEVITRLILPASFSGIVGATMLGLGRALGETIAVLMLVGGSQRAGDSLLFPGDTMAAHIAATFQDATQEAIWGLMAIGVALFIVTMIVNIAARLLVWRVGRLAGKGAAAA</sequence>
<dbReference type="CDD" id="cd06261">
    <property type="entry name" value="TM_PBP2"/>
    <property type="match status" value="1"/>
</dbReference>
<dbReference type="InterPro" id="IPR000515">
    <property type="entry name" value="MetI-like"/>
</dbReference>
<evidence type="ECO:0000313" key="12">
    <source>
        <dbReference type="Proteomes" id="UP001250214"/>
    </source>
</evidence>
<comment type="similarity">
    <text evidence="2">Belongs to the binding-protein-dependent transport system permease family. CysTW subfamily.</text>
</comment>
<feature type="transmembrane region" description="Helical" evidence="9">
    <location>
        <begin position="294"/>
        <end position="315"/>
    </location>
</feature>
<evidence type="ECO:0000256" key="4">
    <source>
        <dbReference type="ARBA" id="ARBA00022475"/>
    </source>
</evidence>
<dbReference type="PROSITE" id="PS50928">
    <property type="entry name" value="ABC_TM1"/>
    <property type="match status" value="1"/>
</dbReference>
<feature type="transmembrane region" description="Helical" evidence="9">
    <location>
        <begin position="90"/>
        <end position="116"/>
    </location>
</feature>
<feature type="transmembrane region" description="Helical" evidence="9">
    <location>
        <begin position="128"/>
        <end position="152"/>
    </location>
</feature>
<feature type="domain" description="ABC transmembrane type-1" evidence="10">
    <location>
        <begin position="91"/>
        <end position="383"/>
    </location>
</feature>
<keyword evidence="4" id="KW-1003">Cell membrane</keyword>
<keyword evidence="7 9" id="KW-1133">Transmembrane helix</keyword>
<dbReference type="InterPro" id="IPR051124">
    <property type="entry name" value="Phosphate_Transport_Permease"/>
</dbReference>
<comment type="caution">
    <text evidence="11">The sequence shown here is derived from an EMBL/GenBank/DDBJ whole genome shotgun (WGS) entry which is preliminary data.</text>
</comment>
<dbReference type="RefSeq" id="WP_310912648.1">
    <property type="nucleotide sequence ID" value="NZ_JAVLVT010000005.1"/>
</dbReference>
<evidence type="ECO:0000256" key="8">
    <source>
        <dbReference type="ARBA" id="ARBA00023136"/>
    </source>
</evidence>
<evidence type="ECO:0000256" key="9">
    <source>
        <dbReference type="RuleBase" id="RU363032"/>
    </source>
</evidence>
<evidence type="ECO:0000256" key="5">
    <source>
        <dbReference type="ARBA" id="ARBA00022592"/>
    </source>
</evidence>
<keyword evidence="8 9" id="KW-0472">Membrane</keyword>
<gene>
    <name evidence="11" type="ORF">RIF23_12425</name>
</gene>